<feature type="transmembrane region" description="Helical" evidence="7">
    <location>
        <begin position="164"/>
        <end position="185"/>
    </location>
</feature>
<protein>
    <recommendedName>
        <fullName evidence="7">Probable purine permease</fullName>
    </recommendedName>
</protein>
<dbReference type="GO" id="GO:0015211">
    <property type="term" value="F:purine nucleoside transmembrane transporter activity"/>
    <property type="evidence" value="ECO:0007669"/>
    <property type="project" value="UniProtKB-UniRule"/>
</dbReference>
<keyword evidence="5 7" id="KW-1133">Transmembrane helix</keyword>
<name>A0AAP0HT03_9MAGN</name>
<evidence type="ECO:0000256" key="3">
    <source>
        <dbReference type="ARBA" id="ARBA00022448"/>
    </source>
</evidence>
<evidence type="ECO:0000256" key="1">
    <source>
        <dbReference type="ARBA" id="ARBA00004141"/>
    </source>
</evidence>
<dbReference type="InterPro" id="IPR030182">
    <property type="entry name" value="PUP_plant"/>
</dbReference>
<dbReference type="Proteomes" id="UP001417504">
    <property type="component" value="Unassembled WGS sequence"/>
</dbReference>
<feature type="transmembrane region" description="Helical" evidence="7">
    <location>
        <begin position="276"/>
        <end position="298"/>
    </location>
</feature>
<dbReference type="SUPFAM" id="SSF103481">
    <property type="entry name" value="Multidrug resistance efflux transporter EmrE"/>
    <property type="match status" value="1"/>
</dbReference>
<feature type="transmembrane region" description="Helical" evidence="7">
    <location>
        <begin position="70"/>
        <end position="89"/>
    </location>
</feature>
<evidence type="ECO:0000256" key="2">
    <source>
        <dbReference type="ARBA" id="ARBA00006213"/>
    </source>
</evidence>
<dbReference type="Pfam" id="PF16913">
    <property type="entry name" value="PUNUT"/>
    <property type="match status" value="1"/>
</dbReference>
<feature type="transmembrane region" description="Helical" evidence="7">
    <location>
        <begin position="197"/>
        <end position="215"/>
    </location>
</feature>
<feature type="transmembrane region" description="Helical" evidence="7">
    <location>
        <begin position="235"/>
        <end position="255"/>
    </location>
</feature>
<comment type="caution">
    <text evidence="7">Lacks conserved residue(s) required for the propagation of feature annotation.</text>
</comment>
<reference evidence="8 9" key="1">
    <citation type="submission" date="2024-01" db="EMBL/GenBank/DDBJ databases">
        <title>Genome assemblies of Stephania.</title>
        <authorList>
            <person name="Yang L."/>
        </authorList>
    </citation>
    <scope>NUCLEOTIDE SEQUENCE [LARGE SCALE GENOMIC DNA]</scope>
    <source>
        <strain evidence="8">QJT</strain>
        <tissue evidence="8">Leaf</tissue>
    </source>
</reference>
<evidence type="ECO:0000256" key="4">
    <source>
        <dbReference type="ARBA" id="ARBA00022692"/>
    </source>
</evidence>
<comment type="similarity">
    <text evidence="2 7">Belongs to the purine permeases (TC 2.A.7.14) family.</text>
</comment>
<dbReference type="PANTHER" id="PTHR31376">
    <property type="entry name" value="OS09G0467300 PROTEIN-RELATED"/>
    <property type="match status" value="1"/>
</dbReference>
<feature type="transmembrane region" description="Helical" evidence="7">
    <location>
        <begin position="109"/>
        <end position="129"/>
    </location>
</feature>
<dbReference type="GO" id="GO:0005345">
    <property type="term" value="F:purine nucleobase transmembrane transporter activity"/>
    <property type="evidence" value="ECO:0007669"/>
    <property type="project" value="UniProtKB-UniRule"/>
</dbReference>
<evidence type="ECO:0000256" key="6">
    <source>
        <dbReference type="ARBA" id="ARBA00023136"/>
    </source>
</evidence>
<proteinExistence type="inferred from homology"/>
<feature type="transmembrane region" description="Helical" evidence="7">
    <location>
        <begin position="304"/>
        <end position="325"/>
    </location>
</feature>
<comment type="caution">
    <text evidence="8">The sequence shown here is derived from an EMBL/GenBank/DDBJ whole genome shotgun (WGS) entry which is preliminary data.</text>
</comment>
<keyword evidence="3 7" id="KW-0813">Transport</keyword>
<organism evidence="8 9">
    <name type="scientific">Stephania japonica</name>
    <dbReference type="NCBI Taxonomy" id="461633"/>
    <lineage>
        <taxon>Eukaryota</taxon>
        <taxon>Viridiplantae</taxon>
        <taxon>Streptophyta</taxon>
        <taxon>Embryophyta</taxon>
        <taxon>Tracheophyta</taxon>
        <taxon>Spermatophyta</taxon>
        <taxon>Magnoliopsida</taxon>
        <taxon>Ranunculales</taxon>
        <taxon>Menispermaceae</taxon>
        <taxon>Menispermoideae</taxon>
        <taxon>Cissampelideae</taxon>
        <taxon>Stephania</taxon>
    </lineage>
</organism>
<sequence>MASSMNIESSLEEGTTIQNGKLASTAEANDKKKPINWPLLLLSCAFMAIGAIGGPLLSRLYFIHGGSRKWVSTITQTGGCPILFIPLFFLYSRHRSNPQSPHFLIEPKLFFFSAIIGVLLGIDNFLYALGLSYLPVSTSSMLIATQLAFVAVFSRIIVRQKFTPFSINSVVLMSLGSVLLGLRGNGDRPPGVTGKEYLVGFFLNLGSAAVMGFIWPCIELCYAKATRVLNYTSVLQFQLNLSMFASITCFIAMLINKDLQAMQRESREYGLGQTMYVVVLVCGSVAWQFTFVGALGLIFCVGSLFNGIFTSVLLPLTEVAAVIAYHEKFNGEKGMALALCLWGFTSYFFGEYQNNKKAKAAALSIKEQDQYN</sequence>
<gene>
    <name evidence="8" type="ORF">Sjap_021614</name>
</gene>
<evidence type="ECO:0000256" key="5">
    <source>
        <dbReference type="ARBA" id="ARBA00022989"/>
    </source>
</evidence>
<evidence type="ECO:0000256" key="7">
    <source>
        <dbReference type="RuleBase" id="RU368015"/>
    </source>
</evidence>
<dbReference type="InterPro" id="IPR037185">
    <property type="entry name" value="EmrE-like"/>
</dbReference>
<dbReference type="EMBL" id="JBBNAE010000009">
    <property type="protein sequence ID" value="KAK9096117.1"/>
    <property type="molecule type" value="Genomic_DNA"/>
</dbReference>
<keyword evidence="9" id="KW-1185">Reference proteome</keyword>
<dbReference type="GO" id="GO:0016020">
    <property type="term" value="C:membrane"/>
    <property type="evidence" value="ECO:0007669"/>
    <property type="project" value="UniProtKB-SubCell"/>
</dbReference>
<evidence type="ECO:0000313" key="8">
    <source>
        <dbReference type="EMBL" id="KAK9096117.1"/>
    </source>
</evidence>
<keyword evidence="6 7" id="KW-0472">Membrane</keyword>
<feature type="transmembrane region" description="Helical" evidence="7">
    <location>
        <begin position="141"/>
        <end position="158"/>
    </location>
</feature>
<feature type="transmembrane region" description="Helical" evidence="7">
    <location>
        <begin position="37"/>
        <end position="58"/>
    </location>
</feature>
<accession>A0AAP0HT03</accession>
<keyword evidence="4 7" id="KW-0812">Transmembrane</keyword>
<dbReference type="PANTHER" id="PTHR31376:SF105">
    <property type="entry name" value="PURINE PERMEASE-RELATED"/>
    <property type="match status" value="1"/>
</dbReference>
<dbReference type="AlphaFoldDB" id="A0AAP0HT03"/>
<evidence type="ECO:0000313" key="9">
    <source>
        <dbReference type="Proteomes" id="UP001417504"/>
    </source>
</evidence>
<comment type="subcellular location">
    <subcellularLocation>
        <location evidence="1 7">Membrane</location>
        <topology evidence="1 7">Multi-pass membrane protein</topology>
    </subcellularLocation>
</comment>